<evidence type="ECO:0008006" key="3">
    <source>
        <dbReference type="Google" id="ProtNLM"/>
    </source>
</evidence>
<proteinExistence type="predicted"/>
<organism evidence="2">
    <name type="scientific">bioreactor metagenome</name>
    <dbReference type="NCBI Taxonomy" id="1076179"/>
    <lineage>
        <taxon>unclassified sequences</taxon>
        <taxon>metagenomes</taxon>
        <taxon>ecological metagenomes</taxon>
    </lineage>
</organism>
<name>A0A645APP7_9ZZZZ</name>
<evidence type="ECO:0000256" key="1">
    <source>
        <dbReference type="SAM" id="MobiDB-lite"/>
    </source>
</evidence>
<reference evidence="2" key="1">
    <citation type="submission" date="2019-08" db="EMBL/GenBank/DDBJ databases">
        <authorList>
            <person name="Kucharzyk K."/>
            <person name="Murdoch R.W."/>
            <person name="Higgins S."/>
            <person name="Loffler F."/>
        </authorList>
    </citation>
    <scope>NUCLEOTIDE SEQUENCE</scope>
</reference>
<feature type="region of interest" description="Disordered" evidence="1">
    <location>
        <begin position="197"/>
        <end position="222"/>
    </location>
</feature>
<gene>
    <name evidence="2" type="ORF">SDC9_102028</name>
</gene>
<dbReference type="EMBL" id="VSSQ01015179">
    <property type="protein sequence ID" value="MPM55235.1"/>
    <property type="molecule type" value="Genomic_DNA"/>
</dbReference>
<feature type="compositionally biased region" description="Polar residues" evidence="1">
    <location>
        <begin position="105"/>
        <end position="137"/>
    </location>
</feature>
<protein>
    <recommendedName>
        <fullName evidence="3">Bacterial repeat domain-containing protein</fullName>
    </recommendedName>
</protein>
<dbReference type="AlphaFoldDB" id="A0A645APP7"/>
<feature type="compositionally biased region" description="Low complexity" evidence="1">
    <location>
        <begin position="86"/>
        <end position="104"/>
    </location>
</feature>
<feature type="region of interest" description="Disordered" evidence="1">
    <location>
        <begin position="77"/>
        <end position="137"/>
    </location>
</feature>
<sequence>MKKRRNILSVCLAMLLVFSIATPANAVVSSKDKSSLSKAQQSAVQKATNDFYNAKARGDTSGMAAAHAAAETIRNSAGYSGGWDGSGSTSKSSSSKVTGTTHSSATNASDYNKEASNTASSGNYSSTGHTATDQQNMAGLSNADTETIAWLEDLYSTSSKSGDTATAKAAHSAAEALRNAYGYSGGADGGYYYKDNSGNPGKSTPSGGGSSSGGGRDDDGGTPAGNYTFYNITASAGVGGSISPSGTTTLVKGDSKTFSITPSSGYKISSVKVDGASVGAASSYTFSNITSGHTISAEFASNASVSVGGAALGDGGSGTLKSGNATKSGYGVTANVSVAASYVSDVTVTASYNFTSAKTVSLENVGGVWQFPVNGTSVTGARKIYIPVETPDGIYTITFHIKALDPQATALTGSNVYLTATKSVTLTIKGSMYEDDFTGNS</sequence>
<evidence type="ECO:0000313" key="2">
    <source>
        <dbReference type="EMBL" id="MPM55235.1"/>
    </source>
</evidence>
<comment type="caution">
    <text evidence="2">The sequence shown here is derived from an EMBL/GenBank/DDBJ whole genome shotgun (WGS) entry which is preliminary data.</text>
</comment>
<accession>A0A645APP7</accession>